<proteinExistence type="predicted"/>
<dbReference type="Proteomes" id="UP000033647">
    <property type="component" value="Unassembled WGS sequence"/>
</dbReference>
<dbReference type="InterPro" id="IPR018535">
    <property type="entry name" value="DUF1996"/>
</dbReference>
<dbReference type="EMBL" id="LAFY01000497">
    <property type="protein sequence ID" value="KJX97354.1"/>
    <property type="molecule type" value="Genomic_DNA"/>
</dbReference>
<reference evidence="4 5" key="1">
    <citation type="submission" date="2015-03" db="EMBL/GenBank/DDBJ databases">
        <title>RNA-seq based gene annotation and comparative genomics of four Zymoseptoria species reveal species-specific pathogenicity related genes and transposable element activity.</title>
        <authorList>
            <person name="Grandaubert J."/>
            <person name="Bhattacharyya A."/>
            <person name="Stukenbrock E.H."/>
        </authorList>
    </citation>
    <scope>NUCLEOTIDE SEQUENCE [LARGE SCALE GENOMIC DNA]</scope>
    <source>
        <strain evidence="4 5">Zb18110</strain>
    </source>
</reference>
<dbReference type="Pfam" id="PF09362">
    <property type="entry name" value="DUF1996"/>
    <property type="match status" value="1"/>
</dbReference>
<evidence type="ECO:0000256" key="1">
    <source>
        <dbReference type="SAM" id="MobiDB-lite"/>
    </source>
</evidence>
<accession>A0A0F4GIT4</accession>
<sequence length="463" mass="48966">MVRSTIIAAMASAAAANQFVMYTTGGDDVVVERVDPIVNWGNISAHVHQVFGADGLKPDMTYDSLQDSGCTNVGSAQGKQNTADMSVYWHPSLYMEAKDGSGYVRVPIQSHKLYYRDTGNAADKLNEPFEFPKGYRALAGFPTQRSPKTDGIHVWQCYQPSGTITGENGQFPQNFESCDTIPGFQVRINFPHCWNGKDFDENNPDAHYSYPDGDCENGPCPASHPIRIPHIFSENIFDLKSVQDKTIPGSFVLSNGDKTGCGYHADFFNGWKSGAIPELFETCPQGEYGNHDIGTCPTFAAGPDATQCKQTGTFKEEVDTPGQYLPGCNPIVDTDPAPKMAVAPLGVCTAECPKAGSGHASSGSSPPSYNSGSSGSSSGSNSAPAAVSQAAAPAYNAPAVVAPVQESEDGSVVWVTEVVTVTGAAGGAAPTAPTYQAPAAGGAAPAYKRHEHMEKHRAHARSL</sequence>
<feature type="domain" description="DUF1996" evidence="3">
    <location>
        <begin position="35"/>
        <end position="271"/>
    </location>
</feature>
<protein>
    <recommendedName>
        <fullName evidence="3">DUF1996 domain-containing protein</fullName>
    </recommendedName>
</protein>
<evidence type="ECO:0000256" key="2">
    <source>
        <dbReference type="SAM" id="SignalP"/>
    </source>
</evidence>
<dbReference type="PANTHER" id="PTHR43662">
    <property type="match status" value="1"/>
</dbReference>
<dbReference type="STRING" id="1047168.A0A0F4GIT4"/>
<dbReference type="OrthoDB" id="74764at2759"/>
<feature type="region of interest" description="Disordered" evidence="1">
    <location>
        <begin position="356"/>
        <end position="384"/>
    </location>
</feature>
<keyword evidence="2" id="KW-0732">Signal</keyword>
<dbReference type="AlphaFoldDB" id="A0A0F4GIT4"/>
<feature type="chain" id="PRO_5002468530" description="DUF1996 domain-containing protein" evidence="2">
    <location>
        <begin position="17"/>
        <end position="463"/>
    </location>
</feature>
<keyword evidence="5" id="KW-1185">Reference proteome</keyword>
<evidence type="ECO:0000313" key="5">
    <source>
        <dbReference type="Proteomes" id="UP000033647"/>
    </source>
</evidence>
<gene>
    <name evidence="4" type="ORF">TI39_contig505g00013</name>
</gene>
<name>A0A0F4GIT4_9PEZI</name>
<organism evidence="4 5">
    <name type="scientific">Zymoseptoria brevis</name>
    <dbReference type="NCBI Taxonomy" id="1047168"/>
    <lineage>
        <taxon>Eukaryota</taxon>
        <taxon>Fungi</taxon>
        <taxon>Dikarya</taxon>
        <taxon>Ascomycota</taxon>
        <taxon>Pezizomycotina</taxon>
        <taxon>Dothideomycetes</taxon>
        <taxon>Dothideomycetidae</taxon>
        <taxon>Mycosphaerellales</taxon>
        <taxon>Mycosphaerellaceae</taxon>
        <taxon>Zymoseptoria</taxon>
    </lineage>
</organism>
<comment type="caution">
    <text evidence="4">The sequence shown here is derived from an EMBL/GenBank/DDBJ whole genome shotgun (WGS) entry which is preliminary data.</text>
</comment>
<evidence type="ECO:0000259" key="3">
    <source>
        <dbReference type="Pfam" id="PF09362"/>
    </source>
</evidence>
<evidence type="ECO:0000313" key="4">
    <source>
        <dbReference type="EMBL" id="KJX97354.1"/>
    </source>
</evidence>
<dbReference type="PANTHER" id="PTHR43662:SF12">
    <property type="entry name" value="DUF1996 DOMAIN-CONTAINING PROTEIN-RELATED"/>
    <property type="match status" value="1"/>
</dbReference>
<feature type="signal peptide" evidence="2">
    <location>
        <begin position="1"/>
        <end position="16"/>
    </location>
</feature>